<dbReference type="Proteomes" id="UP001180487">
    <property type="component" value="Unassembled WGS sequence"/>
</dbReference>
<evidence type="ECO:0000313" key="3">
    <source>
        <dbReference type="Proteomes" id="UP001180487"/>
    </source>
</evidence>
<proteinExistence type="predicted"/>
<dbReference type="RefSeq" id="WP_310375938.1">
    <property type="nucleotide sequence ID" value="NZ_JAVDXT010000004.1"/>
</dbReference>
<organism evidence="2 3">
    <name type="scientific">Rhodoferax ferrireducens</name>
    <dbReference type="NCBI Taxonomy" id="192843"/>
    <lineage>
        <taxon>Bacteria</taxon>
        <taxon>Pseudomonadati</taxon>
        <taxon>Pseudomonadota</taxon>
        <taxon>Betaproteobacteria</taxon>
        <taxon>Burkholderiales</taxon>
        <taxon>Comamonadaceae</taxon>
        <taxon>Rhodoferax</taxon>
    </lineage>
</organism>
<dbReference type="Pfam" id="PF12697">
    <property type="entry name" value="Abhydrolase_6"/>
    <property type="match status" value="1"/>
</dbReference>
<comment type="caution">
    <text evidence="2">The sequence shown here is derived from an EMBL/GenBank/DDBJ whole genome shotgun (WGS) entry which is preliminary data.</text>
</comment>
<dbReference type="PANTHER" id="PTHR43798">
    <property type="entry name" value="MONOACYLGLYCEROL LIPASE"/>
    <property type="match status" value="1"/>
</dbReference>
<dbReference type="SUPFAM" id="SSF53474">
    <property type="entry name" value="alpha/beta-Hydrolases"/>
    <property type="match status" value="1"/>
</dbReference>
<name>A0ABU2CDF3_9BURK</name>
<dbReference type="PRINTS" id="PR00111">
    <property type="entry name" value="ABHYDROLASE"/>
</dbReference>
<dbReference type="InterPro" id="IPR050266">
    <property type="entry name" value="AB_hydrolase_sf"/>
</dbReference>
<dbReference type="InterPro" id="IPR029058">
    <property type="entry name" value="AB_hydrolase_fold"/>
</dbReference>
<reference evidence="2 3" key="1">
    <citation type="submission" date="2023-07" db="EMBL/GenBank/DDBJ databases">
        <title>Sorghum-associated microbial communities from plants grown in Nebraska, USA.</title>
        <authorList>
            <person name="Schachtman D."/>
        </authorList>
    </citation>
    <scope>NUCLEOTIDE SEQUENCE [LARGE SCALE GENOMIC DNA]</scope>
    <source>
        <strain evidence="2 3">BE313</strain>
    </source>
</reference>
<evidence type="ECO:0000259" key="1">
    <source>
        <dbReference type="Pfam" id="PF12697"/>
    </source>
</evidence>
<dbReference type="Gene3D" id="3.40.50.1820">
    <property type="entry name" value="alpha/beta hydrolase"/>
    <property type="match status" value="1"/>
</dbReference>
<evidence type="ECO:0000313" key="2">
    <source>
        <dbReference type="EMBL" id="MDR7379353.1"/>
    </source>
</evidence>
<dbReference type="PANTHER" id="PTHR43798:SF29">
    <property type="entry name" value="AB HYDROLASE-1 DOMAIN-CONTAINING PROTEIN"/>
    <property type="match status" value="1"/>
</dbReference>
<feature type="domain" description="AB hydrolase-1" evidence="1">
    <location>
        <begin position="4"/>
        <end position="229"/>
    </location>
</feature>
<sequence>MTPILLPGLLCDASVWQDMLPALQRRWPCVVPDYRALDSIEAMAQHVLQTAPPGPLALAGHSMGGRVALEILRQQPERIQRLALMDTGFEALALGAAGEKERAGRMALLQTARQDGMRAMGRDWARGMVHPSRLDSPLFDRILDMIERSTPEIFEAQIHALLHRPDAAALLGQIRCPTLLLCGREDAWSPLARHAQMRSLLGAAPVELVVIEHAGHMSPMEQPDAVCQAMQHWLDGSPA</sequence>
<dbReference type="InterPro" id="IPR000073">
    <property type="entry name" value="AB_hydrolase_1"/>
</dbReference>
<gene>
    <name evidence="2" type="ORF">J2X19_004047</name>
</gene>
<dbReference type="EMBL" id="JAVDXT010000004">
    <property type="protein sequence ID" value="MDR7379353.1"/>
    <property type="molecule type" value="Genomic_DNA"/>
</dbReference>
<accession>A0ABU2CDF3</accession>
<keyword evidence="3" id="KW-1185">Reference proteome</keyword>
<protein>
    <submittedName>
        <fullName evidence="2">Pimeloyl-ACP methyl ester carboxylesterase</fullName>
    </submittedName>
</protein>